<feature type="region of interest" description="Disordered" evidence="1">
    <location>
        <begin position="1144"/>
        <end position="1204"/>
    </location>
</feature>
<keyword evidence="3" id="KW-1185">Reference proteome</keyword>
<dbReference type="AlphaFoldDB" id="A0A1Y2C3B6"/>
<sequence length="1204" mass="135153">MDIIQLEVYRGSDKIISRMLTVEAMTVGDLWASVLIELELPSQTAETKAYFFKAPPADPTQAKAGIGVLLSGPTFISQYVTLQARMFVTIGILAFHAPATVPTPAPMRSLQVLMVSRTTYKSYPVFGSANNEMKLKNFLVSRLKLLNPPLGWTADEVTYTKSTKGIGYKFINDLGNALFFLQPYLEKFKSRGRPIPNILDVYNNKWNDPTVFKNKVAALDTKAVALKGHCQALKSIIDSPWIHKREGWVTILAGVEAVYNSINSEIIALQSQANRTRLNHAATTHIRDFDDNTKITAIQATAMVVTEATPRIQSVVHVLDSVETLVPVDLDNICDWNVDLESSRDRSNFVKNLKLPYTAVVVTYSYGNYYGNVHFVAKTPTSVYSESGELKSTCPAMVRLINTIRVNVKTFWSRAQRKVVTKQMELVMKTNATIQGKAAAIFRITSGDATATANSMCAVQKRITEALLAEGDPDLLVDLRHFNDKKKDDALELFFILALEFISNYRAEEERRHGEKAGMHIGYFPIALSIPNFIAKVVASCPEEKRGDLVVPSESWVAFNMSPSNAYKITSSRYTSRIPIIQKVQTRSQRSHHDDAHYGLALLLYLKSYAVMLKTMFSSSTHDVRFFSQDDKTLIVVGEPGHELAAVGRQKGVLAVVGNESKSEDHETSKKIKLVPTVALDLKIPETVGGDWFNGNVFFELRDVATSPTNPMRNVSMIYNIIRKSDADFGRVAALLLLTDGGSDHNMSHVSVQIALITLAIMTGTDFLVAVRTVPGHSWSNMVERVMSIFNLALYGVALCRAEMPDECEKMMKQCNGLVDIREKVKDSPLFRDELVSCMGKTITQLRARFEQLSLKEKPFAGMDPMSDNDLSVFVETILAIDAEFDLTKKINKKEFKSSVLLSQYFETHLNITPYCLWFSKCGLDSCEVCEKPKLDSAVFHELKSNGFPLPIPDPDRVDHYMRFENIYGKVKPTAEYQPSLINGTRKQKPKSRKGCTASRIVEFIQCSSCCKWRLIFSASALSSKQLRELANMLETITYVCGVSLYPEGNEFVCVDLLVTVGTETEEVVYTCHDLKCSDPIEKVYYTDRVRRKWELLCYRCGEELENSNGLEEYQQLEASDKSNFFYPLCSKALCQRYGQDSRKKKSVQTGRKRKTLEPPSDGVDPDDGDDGSNQRNRVNGDGEFEVESEEEEEEIPLVRRPRV</sequence>
<feature type="compositionally biased region" description="Basic residues" evidence="1">
    <location>
        <begin position="1144"/>
        <end position="1155"/>
    </location>
</feature>
<dbReference type="OrthoDB" id="2353564at2759"/>
<feature type="compositionally biased region" description="Acidic residues" evidence="1">
    <location>
        <begin position="1183"/>
        <end position="1196"/>
    </location>
</feature>
<evidence type="ECO:0000256" key="1">
    <source>
        <dbReference type="SAM" id="MobiDB-lite"/>
    </source>
</evidence>
<organism evidence="2 3">
    <name type="scientific">Rhizoclosmatium globosum</name>
    <dbReference type="NCBI Taxonomy" id="329046"/>
    <lineage>
        <taxon>Eukaryota</taxon>
        <taxon>Fungi</taxon>
        <taxon>Fungi incertae sedis</taxon>
        <taxon>Chytridiomycota</taxon>
        <taxon>Chytridiomycota incertae sedis</taxon>
        <taxon>Chytridiomycetes</taxon>
        <taxon>Chytridiales</taxon>
        <taxon>Chytriomycetaceae</taxon>
        <taxon>Rhizoclosmatium</taxon>
    </lineage>
</organism>
<gene>
    <name evidence="2" type="ORF">BCR33DRAFT_825419</name>
</gene>
<accession>A0A1Y2C3B6</accession>
<proteinExistence type="predicted"/>
<comment type="caution">
    <text evidence="2">The sequence shown here is derived from an EMBL/GenBank/DDBJ whole genome shotgun (WGS) entry which is preliminary data.</text>
</comment>
<dbReference type="STRING" id="329046.A0A1Y2C3B6"/>
<evidence type="ECO:0000313" key="3">
    <source>
        <dbReference type="Proteomes" id="UP000193642"/>
    </source>
</evidence>
<dbReference type="EMBL" id="MCGO01000031">
    <property type="protein sequence ID" value="ORY41532.1"/>
    <property type="molecule type" value="Genomic_DNA"/>
</dbReference>
<reference evidence="2 3" key="1">
    <citation type="submission" date="2016-07" db="EMBL/GenBank/DDBJ databases">
        <title>Pervasive Adenine N6-methylation of Active Genes in Fungi.</title>
        <authorList>
            <consortium name="DOE Joint Genome Institute"/>
            <person name="Mondo S.J."/>
            <person name="Dannebaum R.O."/>
            <person name="Kuo R.C."/>
            <person name="Labutti K."/>
            <person name="Haridas S."/>
            <person name="Kuo A."/>
            <person name="Salamov A."/>
            <person name="Ahrendt S.R."/>
            <person name="Lipzen A."/>
            <person name="Sullivan W."/>
            <person name="Andreopoulos W.B."/>
            <person name="Clum A."/>
            <person name="Lindquist E."/>
            <person name="Daum C."/>
            <person name="Ramamoorthy G.K."/>
            <person name="Gryganskyi A."/>
            <person name="Culley D."/>
            <person name="Magnuson J.K."/>
            <person name="James T.Y."/>
            <person name="O'Malley M.A."/>
            <person name="Stajich J.E."/>
            <person name="Spatafora J.W."/>
            <person name="Visel A."/>
            <person name="Grigoriev I.V."/>
        </authorList>
    </citation>
    <scope>NUCLEOTIDE SEQUENCE [LARGE SCALE GENOMIC DNA]</scope>
    <source>
        <strain evidence="2 3">JEL800</strain>
    </source>
</reference>
<dbReference type="Proteomes" id="UP000193642">
    <property type="component" value="Unassembled WGS sequence"/>
</dbReference>
<name>A0A1Y2C3B6_9FUNG</name>
<protein>
    <submittedName>
        <fullName evidence="2">Uncharacterized protein</fullName>
    </submittedName>
</protein>
<evidence type="ECO:0000313" key="2">
    <source>
        <dbReference type="EMBL" id="ORY41532.1"/>
    </source>
</evidence>